<dbReference type="Proteomes" id="UP000284333">
    <property type="component" value="Unassembled WGS sequence"/>
</dbReference>
<evidence type="ECO:0000313" key="2">
    <source>
        <dbReference type="Proteomes" id="UP000284333"/>
    </source>
</evidence>
<proteinExistence type="predicted"/>
<evidence type="ECO:0008006" key="3">
    <source>
        <dbReference type="Google" id="ProtNLM"/>
    </source>
</evidence>
<dbReference type="EMBL" id="RKLN01000003">
    <property type="protein sequence ID" value="RVW03253.1"/>
    <property type="molecule type" value="Genomic_DNA"/>
</dbReference>
<comment type="caution">
    <text evidence="1">The sequence shown here is derived from an EMBL/GenBank/DDBJ whole genome shotgun (WGS) entry which is preliminary data.</text>
</comment>
<accession>A0A3S3B4V7</accession>
<dbReference type="PANTHER" id="PTHR23026">
    <property type="entry name" value="NADPH NITROREDUCTASE"/>
    <property type="match status" value="1"/>
</dbReference>
<protein>
    <recommendedName>
        <fullName evidence="3">NAD(P)H nitroreductase</fullName>
    </recommendedName>
</protein>
<dbReference type="InterPro" id="IPR050627">
    <property type="entry name" value="Nitroreductase/BluB"/>
</dbReference>
<dbReference type="Gene3D" id="3.40.109.10">
    <property type="entry name" value="NADH Oxidase"/>
    <property type="match status" value="1"/>
</dbReference>
<dbReference type="NCBIfam" id="NF047509">
    <property type="entry name" value="Rv3131_FMN_oxido"/>
    <property type="match status" value="1"/>
</dbReference>
<dbReference type="AlphaFoldDB" id="A0A3S3B4V7"/>
<dbReference type="RefSeq" id="WP_127946840.1">
    <property type="nucleotide sequence ID" value="NZ_RKLN01000003.1"/>
</dbReference>
<gene>
    <name evidence="1" type="ORF">EF834_08790</name>
</gene>
<evidence type="ECO:0000313" key="1">
    <source>
        <dbReference type="EMBL" id="RVW03253.1"/>
    </source>
</evidence>
<dbReference type="InterPro" id="IPR000415">
    <property type="entry name" value="Nitroreductase-like"/>
</dbReference>
<organism evidence="1 2">
    <name type="scientific">Rhodococcus spongiicola</name>
    <dbReference type="NCBI Taxonomy" id="2487352"/>
    <lineage>
        <taxon>Bacteria</taxon>
        <taxon>Bacillati</taxon>
        <taxon>Actinomycetota</taxon>
        <taxon>Actinomycetes</taxon>
        <taxon>Mycobacteriales</taxon>
        <taxon>Nocardiaceae</taxon>
        <taxon>Rhodococcus</taxon>
    </lineage>
</organism>
<reference evidence="1 2" key="1">
    <citation type="submission" date="2018-11" db="EMBL/GenBank/DDBJ databases">
        <title>Rhodococcus spongicola sp. nov. and Rhodococcus xishaensis sp. nov. from marine sponges.</title>
        <authorList>
            <person name="Li L."/>
            <person name="Lin H.W."/>
        </authorList>
    </citation>
    <scope>NUCLEOTIDE SEQUENCE [LARGE SCALE GENOMIC DNA]</scope>
    <source>
        <strain evidence="1 2">LHW50502</strain>
    </source>
</reference>
<keyword evidence="2" id="KW-1185">Reference proteome</keyword>
<sequence length="324" mass="34455">MVAGPGIAQVRQAVATACRAPSLHNSQPWRWRMAAGRLELHADGSRSVPVADPLGRQMVISCGAALHHLTVAVTRYATACRVERLPDPSDPMHLATVTFEQIPEARVPAAAEQVAALRRAIDARRTDRRPFAPPQSNDLTGLGEDAVEMFAATLTLLGADGPARLLEAAQCSASVRRYDPDYHAELYWWAGHVAVSEGVPRAVLPAAGPVPVGREFPVGTLTSPPGPDRAALAVISTDADTRLDWLRSGEALSHVLLTATVRALATCPLTNLTEVAASRRMVGEAAAAGGERRGFAQIVVRLGRGPVGELPVTGRRPIEEVWEA</sequence>
<dbReference type="GO" id="GO:0016491">
    <property type="term" value="F:oxidoreductase activity"/>
    <property type="evidence" value="ECO:0007669"/>
    <property type="project" value="InterPro"/>
</dbReference>
<dbReference type="PANTHER" id="PTHR23026:SF123">
    <property type="entry name" value="NAD(P)H NITROREDUCTASE RV3131-RELATED"/>
    <property type="match status" value="1"/>
</dbReference>
<name>A0A3S3B4V7_9NOCA</name>
<dbReference type="SUPFAM" id="SSF55469">
    <property type="entry name" value="FMN-dependent nitroreductase-like"/>
    <property type="match status" value="1"/>
</dbReference>
<dbReference type="OrthoDB" id="8156917at2"/>